<sequence length="144" mass="17529">MYEYKANYNDLISDFNLYLCERYGYRNACSVMWNENGICISIHRGSLDIYIRFWEYSKGVGNYPDWSIIIARCEFRDELREDRFELLKDLVRFFKEYMPRYGYKHLCTEDDDYKYYQTLNLPCIKRGFMGRHCNYGALLKDIDV</sequence>
<dbReference type="AlphaFoldDB" id="A0A413X893"/>
<evidence type="ECO:0008006" key="3">
    <source>
        <dbReference type="Google" id="ProtNLM"/>
    </source>
</evidence>
<dbReference type="Proteomes" id="UP000286114">
    <property type="component" value="Unassembled WGS sequence"/>
</dbReference>
<evidence type="ECO:0000313" key="1">
    <source>
        <dbReference type="EMBL" id="RHB72817.1"/>
    </source>
</evidence>
<accession>A0A413X893</accession>
<organism evidence="1 2">
    <name type="scientific">Bacteroides uniformis</name>
    <dbReference type="NCBI Taxonomy" id="820"/>
    <lineage>
        <taxon>Bacteria</taxon>
        <taxon>Pseudomonadati</taxon>
        <taxon>Bacteroidota</taxon>
        <taxon>Bacteroidia</taxon>
        <taxon>Bacteroidales</taxon>
        <taxon>Bacteroidaceae</taxon>
        <taxon>Bacteroides</taxon>
    </lineage>
</organism>
<evidence type="ECO:0000313" key="2">
    <source>
        <dbReference type="Proteomes" id="UP000286114"/>
    </source>
</evidence>
<protein>
    <recommendedName>
        <fullName evidence="3">GNAT family N-acetyltransferase</fullName>
    </recommendedName>
</protein>
<name>A0A413X893_BACUN</name>
<reference evidence="1 2" key="1">
    <citation type="submission" date="2018-08" db="EMBL/GenBank/DDBJ databases">
        <title>A genome reference for cultivated species of the human gut microbiota.</title>
        <authorList>
            <person name="Zou Y."/>
            <person name="Xue W."/>
            <person name="Luo G."/>
        </authorList>
    </citation>
    <scope>NUCLEOTIDE SEQUENCE [LARGE SCALE GENOMIC DNA]</scope>
    <source>
        <strain evidence="1 2">AM39-1</strain>
    </source>
</reference>
<dbReference type="EMBL" id="QSHA01000007">
    <property type="protein sequence ID" value="RHB72817.1"/>
    <property type="molecule type" value="Genomic_DNA"/>
</dbReference>
<gene>
    <name evidence="1" type="ORF">DW873_10750</name>
</gene>
<proteinExistence type="predicted"/>
<comment type="caution">
    <text evidence="1">The sequence shown here is derived from an EMBL/GenBank/DDBJ whole genome shotgun (WGS) entry which is preliminary data.</text>
</comment>
<dbReference type="RefSeq" id="WP_117881158.1">
    <property type="nucleotide sequence ID" value="NZ_QRLB01000006.1"/>
</dbReference>